<dbReference type="Proteomes" id="UP000002377">
    <property type="component" value="Chromosome"/>
</dbReference>
<evidence type="ECO:0000256" key="3">
    <source>
        <dbReference type="ARBA" id="ARBA00022448"/>
    </source>
</evidence>
<dbReference type="GO" id="GO:0005886">
    <property type="term" value="C:plasma membrane"/>
    <property type="evidence" value="ECO:0007669"/>
    <property type="project" value="UniProtKB-SubCell"/>
</dbReference>
<dbReference type="InterPro" id="IPR035906">
    <property type="entry name" value="MetI-like_sf"/>
</dbReference>
<dbReference type="CDD" id="cd06261">
    <property type="entry name" value="TM_PBP2"/>
    <property type="match status" value="1"/>
</dbReference>
<dbReference type="eggNOG" id="COG4149">
    <property type="taxonomic scope" value="Bacteria"/>
</dbReference>
<name>D5X9H1_THEPJ</name>
<reference evidence="12 13" key="1">
    <citation type="submission" date="2010-05" db="EMBL/GenBank/DDBJ databases">
        <title>Complete sequence of Thermincola sp. JR.</title>
        <authorList>
            <consortium name="US DOE Joint Genome Institute"/>
            <person name="Lucas S."/>
            <person name="Copeland A."/>
            <person name="Lapidus A."/>
            <person name="Cheng J.-F."/>
            <person name="Bruce D."/>
            <person name="Goodwin L."/>
            <person name="Pitluck S."/>
            <person name="Chertkov O."/>
            <person name="Detter J.C."/>
            <person name="Han C."/>
            <person name="Tapia R."/>
            <person name="Land M."/>
            <person name="Hauser L."/>
            <person name="Kyrpides N."/>
            <person name="Mikhailova N."/>
            <person name="Hazen T.C."/>
            <person name="Woyke T."/>
        </authorList>
    </citation>
    <scope>NUCLEOTIDE SEQUENCE [LARGE SCALE GENOMIC DNA]</scope>
    <source>
        <strain evidence="12 13">JR</strain>
    </source>
</reference>
<dbReference type="NCBIfam" id="TIGR02141">
    <property type="entry name" value="modB_ABC"/>
    <property type="match status" value="1"/>
</dbReference>
<dbReference type="Pfam" id="PF00528">
    <property type="entry name" value="BPD_transp_1"/>
    <property type="match status" value="1"/>
</dbReference>
<evidence type="ECO:0000256" key="5">
    <source>
        <dbReference type="ARBA" id="ARBA00022505"/>
    </source>
</evidence>
<dbReference type="InterPro" id="IPR000515">
    <property type="entry name" value="MetI-like"/>
</dbReference>
<dbReference type="Gene3D" id="1.10.3720.10">
    <property type="entry name" value="MetI-like"/>
    <property type="match status" value="1"/>
</dbReference>
<comment type="subcellular location">
    <subcellularLocation>
        <location evidence="1 9">Cell membrane</location>
        <topology evidence="1 9">Multi-pass membrane protein</topology>
    </subcellularLocation>
</comment>
<dbReference type="PANTHER" id="PTHR30183">
    <property type="entry name" value="MOLYBDENUM TRANSPORT SYSTEM PERMEASE PROTEIN MODB"/>
    <property type="match status" value="1"/>
</dbReference>
<evidence type="ECO:0000256" key="10">
    <source>
        <dbReference type="RuleBase" id="RU365097"/>
    </source>
</evidence>
<accession>D5X9H1</accession>
<dbReference type="RefSeq" id="WP_013121075.1">
    <property type="nucleotide sequence ID" value="NC_014152.1"/>
</dbReference>
<evidence type="ECO:0000313" key="13">
    <source>
        <dbReference type="Proteomes" id="UP000002377"/>
    </source>
</evidence>
<keyword evidence="13" id="KW-1185">Reference proteome</keyword>
<evidence type="ECO:0000256" key="8">
    <source>
        <dbReference type="ARBA" id="ARBA00023136"/>
    </source>
</evidence>
<evidence type="ECO:0000256" key="4">
    <source>
        <dbReference type="ARBA" id="ARBA00022475"/>
    </source>
</evidence>
<dbReference type="KEGG" id="tjr:TherJR_2232"/>
<feature type="transmembrane region" description="Helical" evidence="9">
    <location>
        <begin position="194"/>
        <end position="212"/>
    </location>
</feature>
<evidence type="ECO:0000313" key="12">
    <source>
        <dbReference type="EMBL" id="ADG83075.1"/>
    </source>
</evidence>
<dbReference type="AlphaFoldDB" id="D5X9H1"/>
<feature type="transmembrane region" description="Helical" evidence="9">
    <location>
        <begin position="133"/>
        <end position="155"/>
    </location>
</feature>
<comment type="similarity">
    <text evidence="2 10">Belongs to the binding-protein-dependent transport system permease family. CysTW subfamily.</text>
</comment>
<dbReference type="OrthoDB" id="9795403at2"/>
<feature type="transmembrane region" description="Helical" evidence="9">
    <location>
        <begin position="87"/>
        <end position="105"/>
    </location>
</feature>
<evidence type="ECO:0000256" key="1">
    <source>
        <dbReference type="ARBA" id="ARBA00004651"/>
    </source>
</evidence>
<evidence type="ECO:0000256" key="6">
    <source>
        <dbReference type="ARBA" id="ARBA00022692"/>
    </source>
</evidence>
<proteinExistence type="inferred from homology"/>
<dbReference type="InterPro" id="IPR049783">
    <property type="entry name" value="ABC_perm_TupB-like"/>
</dbReference>
<evidence type="ECO:0000256" key="2">
    <source>
        <dbReference type="ARBA" id="ARBA00007069"/>
    </source>
</evidence>
<dbReference type="STRING" id="635013.TherJR_2232"/>
<dbReference type="HOGENOM" id="CLU_016047_14_3_9"/>
<evidence type="ECO:0000256" key="7">
    <source>
        <dbReference type="ARBA" id="ARBA00022989"/>
    </source>
</evidence>
<comment type="function">
    <text evidence="10">Part of the binding-protein-dependent transport system for molybdenum; probably responsible for the translocation of the substrate across the membrane.</text>
</comment>
<keyword evidence="5 10" id="KW-0500">Molybdenum</keyword>
<sequence length="219" mass="23740">MIFDCGPVILSLKVAAFAVTAVICTALPLGCLMARRDFPGKDILESFITLPLVLPPSVIGFGLLYLFGKHGPVGCLLENWLHIRIVFTWWGAVISSAVVSFPLMYQSVKASVKGVDLNLENAARTLGASEIRIFWTITLPLAWPGVIAGLVMSFARALGEFGATLMVAGNIPGQTQTMPLAIYFAAESGDTADAAILVVIMTLFSFFLIFWLNRWSKKL</sequence>
<keyword evidence="4 10" id="KW-1003">Cell membrane</keyword>
<feature type="domain" description="ABC transmembrane type-1" evidence="11">
    <location>
        <begin position="8"/>
        <end position="210"/>
    </location>
</feature>
<dbReference type="NCBIfam" id="NF038017">
    <property type="entry name" value="ABC_perm1"/>
    <property type="match status" value="1"/>
</dbReference>
<gene>
    <name evidence="12" type="ordered locus">TherJR_2232</name>
</gene>
<keyword evidence="3 9" id="KW-0813">Transport</keyword>
<keyword evidence="6 9" id="KW-0812">Transmembrane</keyword>
<dbReference type="SUPFAM" id="SSF161098">
    <property type="entry name" value="MetI-like"/>
    <property type="match status" value="1"/>
</dbReference>
<dbReference type="EMBL" id="CP002028">
    <property type="protein sequence ID" value="ADG83075.1"/>
    <property type="molecule type" value="Genomic_DNA"/>
</dbReference>
<dbReference type="PANTHER" id="PTHR30183:SF3">
    <property type="entry name" value="MOLYBDENUM TRANSPORT SYSTEM PERMEASE PROTEIN MODB"/>
    <property type="match status" value="1"/>
</dbReference>
<organism evidence="12 13">
    <name type="scientific">Thermincola potens (strain JR)</name>
    <dbReference type="NCBI Taxonomy" id="635013"/>
    <lineage>
        <taxon>Bacteria</taxon>
        <taxon>Bacillati</taxon>
        <taxon>Bacillota</taxon>
        <taxon>Clostridia</taxon>
        <taxon>Eubacteriales</taxon>
        <taxon>Thermincolaceae</taxon>
        <taxon>Thermincola</taxon>
    </lineage>
</organism>
<evidence type="ECO:0000256" key="9">
    <source>
        <dbReference type="RuleBase" id="RU363032"/>
    </source>
</evidence>
<dbReference type="GO" id="GO:0015098">
    <property type="term" value="F:molybdate ion transmembrane transporter activity"/>
    <property type="evidence" value="ECO:0007669"/>
    <property type="project" value="UniProtKB-UniRule"/>
</dbReference>
<protein>
    <recommendedName>
        <fullName evidence="10">Molybdenum transport system permease</fullName>
    </recommendedName>
</protein>
<dbReference type="PROSITE" id="PS50928">
    <property type="entry name" value="ABC_TM1"/>
    <property type="match status" value="1"/>
</dbReference>
<evidence type="ECO:0000259" key="11">
    <source>
        <dbReference type="PROSITE" id="PS50928"/>
    </source>
</evidence>
<feature type="transmembrane region" description="Helical" evidence="9">
    <location>
        <begin position="46"/>
        <end position="67"/>
    </location>
</feature>
<dbReference type="InterPro" id="IPR011867">
    <property type="entry name" value="ModB_ABC"/>
</dbReference>
<keyword evidence="7 9" id="KW-1133">Transmembrane helix</keyword>
<keyword evidence="8 9" id="KW-0472">Membrane</keyword>
<feature type="transmembrane region" description="Helical" evidence="9">
    <location>
        <begin position="12"/>
        <end position="34"/>
    </location>
</feature>